<dbReference type="InterPro" id="IPR036615">
    <property type="entry name" value="Mur_ligase_C_dom_sf"/>
</dbReference>
<accession>A0A2H0W922</accession>
<dbReference type="SUPFAM" id="SSF53623">
    <property type="entry name" value="MurD-like peptide ligases, catalytic domain"/>
    <property type="match status" value="1"/>
</dbReference>
<proteinExistence type="predicted"/>
<dbReference type="GO" id="GO:0016881">
    <property type="term" value="F:acid-amino acid ligase activity"/>
    <property type="evidence" value="ECO:0007669"/>
    <property type="project" value="InterPro"/>
</dbReference>
<evidence type="ECO:0000313" key="3">
    <source>
        <dbReference type="EMBL" id="PIS09156.1"/>
    </source>
</evidence>
<dbReference type="PANTHER" id="PTHR23135">
    <property type="entry name" value="MUR LIGASE FAMILY MEMBER"/>
    <property type="match status" value="1"/>
</dbReference>
<dbReference type="Gene3D" id="3.40.1190.10">
    <property type="entry name" value="Mur-like, catalytic domain"/>
    <property type="match status" value="1"/>
</dbReference>
<dbReference type="NCBIfam" id="NF001126">
    <property type="entry name" value="PRK00139.1-4"/>
    <property type="match status" value="1"/>
</dbReference>
<dbReference type="EMBL" id="PEZT01000016">
    <property type="protein sequence ID" value="PIS09156.1"/>
    <property type="molecule type" value="Genomic_DNA"/>
</dbReference>
<dbReference type="AlphaFoldDB" id="A0A2H0W922"/>
<feature type="domain" description="Mur ligase C-terminal" evidence="1">
    <location>
        <begin position="248"/>
        <end position="374"/>
    </location>
</feature>
<keyword evidence="3" id="KW-0436">Ligase</keyword>
<dbReference type="GO" id="GO:0005524">
    <property type="term" value="F:ATP binding"/>
    <property type="evidence" value="ECO:0007669"/>
    <property type="project" value="InterPro"/>
</dbReference>
<dbReference type="InterPro" id="IPR036565">
    <property type="entry name" value="Mur-like_cat_sf"/>
</dbReference>
<dbReference type="Proteomes" id="UP000230093">
    <property type="component" value="Unassembled WGS sequence"/>
</dbReference>
<dbReference type="SUPFAM" id="SSF53244">
    <property type="entry name" value="MurD-like peptide ligases, peptide-binding domain"/>
    <property type="match status" value="1"/>
</dbReference>
<gene>
    <name evidence="3" type="ORF">COT75_02755</name>
</gene>
<dbReference type="Gene3D" id="3.90.190.20">
    <property type="entry name" value="Mur ligase, C-terminal domain"/>
    <property type="match status" value="1"/>
</dbReference>
<dbReference type="PANTHER" id="PTHR23135:SF4">
    <property type="entry name" value="UDP-N-ACETYLMURAMOYL-L-ALANYL-D-GLUTAMATE--2,6-DIAMINOPIMELATE LIGASE MURE HOMOLOG, CHLOROPLASTIC"/>
    <property type="match status" value="1"/>
</dbReference>
<protein>
    <submittedName>
        <fullName evidence="3">UDP-N-acetylmuramoyl-L-alanyl-D-glutamate--2, 6-diaminopimelate ligase</fullName>
    </submittedName>
</protein>
<reference evidence="4" key="1">
    <citation type="submission" date="2017-09" db="EMBL/GenBank/DDBJ databases">
        <title>Depth-based differentiation of microbial function through sediment-hosted aquifers and enrichment of novel symbionts in the deep terrestrial subsurface.</title>
        <authorList>
            <person name="Probst A.J."/>
            <person name="Ladd B."/>
            <person name="Jarett J.K."/>
            <person name="Geller-Mcgrath D.E."/>
            <person name="Sieber C.M.K."/>
            <person name="Emerson J.B."/>
            <person name="Anantharaman K."/>
            <person name="Thomas B.C."/>
            <person name="Malmstrom R."/>
            <person name="Stieglmeier M."/>
            <person name="Klingl A."/>
            <person name="Woyke T."/>
            <person name="Ryan C.M."/>
            <person name="Banfield J.F."/>
        </authorList>
    </citation>
    <scope>NUCLEOTIDE SEQUENCE [LARGE SCALE GENOMIC DNA]</scope>
</reference>
<dbReference type="InterPro" id="IPR004101">
    <property type="entry name" value="Mur_ligase_C"/>
</dbReference>
<evidence type="ECO:0000259" key="1">
    <source>
        <dbReference type="Pfam" id="PF02875"/>
    </source>
</evidence>
<dbReference type="Pfam" id="PF08245">
    <property type="entry name" value="Mur_ligase_M"/>
    <property type="match status" value="1"/>
</dbReference>
<evidence type="ECO:0000259" key="2">
    <source>
        <dbReference type="Pfam" id="PF08245"/>
    </source>
</evidence>
<dbReference type="InterPro" id="IPR013221">
    <property type="entry name" value="Mur_ligase_cen"/>
</dbReference>
<feature type="domain" description="Mur ligase central" evidence="2">
    <location>
        <begin position="46"/>
        <end position="225"/>
    </location>
</feature>
<sequence length="404" mass="45575">MIKKLISFLKNLISQKVINTFYHLPMAFLAALYYRFPGKKLKIIGVTGTDGKTTTSTLIYEILKKANYKTALITTVSAKIGDQNLSTGLHVTSPDPWKLQKILKLILNKGYEYLVLEVTSHGLDQYRFLGIDFKISVLTNVSHEHLDYHKTKENYLKAKAKLFKKSGFSVLNIDDQSFEDFKSQSLGRIISYGLKKGDYNLLNYQFKTNLKGNFNLANCLAAISVGKILKIPNKNILRAVSNFKGVEGRMEEIYLGQNFKVMVDFAHTPNALENVLKTLRIDKKGRLIAVFGSAGLRDREKRPMMGKIACNLADKVVLTAEDPRTESLDKIIKEISSGCQDKNKLIIEKDRQKAINLAIKMAGRKDLVGIFGKGHEESMCFGTKEIPWSDKKAVTKALKERLKK</sequence>
<organism evidence="3 4">
    <name type="scientific">Candidatus Beckwithbacteria bacterium CG10_big_fil_rev_8_21_14_0_10_34_10</name>
    <dbReference type="NCBI Taxonomy" id="1974495"/>
    <lineage>
        <taxon>Bacteria</taxon>
        <taxon>Candidatus Beckwithiibacteriota</taxon>
    </lineage>
</organism>
<dbReference type="Pfam" id="PF02875">
    <property type="entry name" value="Mur_ligase_C"/>
    <property type="match status" value="1"/>
</dbReference>
<comment type="caution">
    <text evidence="3">The sequence shown here is derived from an EMBL/GenBank/DDBJ whole genome shotgun (WGS) entry which is preliminary data.</text>
</comment>
<evidence type="ECO:0000313" key="4">
    <source>
        <dbReference type="Proteomes" id="UP000230093"/>
    </source>
</evidence>
<name>A0A2H0W922_9BACT</name>